<evidence type="ECO:0000259" key="10">
    <source>
        <dbReference type="PROSITE" id="PS50109"/>
    </source>
</evidence>
<dbReference type="GO" id="GO:0000155">
    <property type="term" value="F:phosphorelay sensor kinase activity"/>
    <property type="evidence" value="ECO:0007669"/>
    <property type="project" value="InterPro"/>
</dbReference>
<proteinExistence type="predicted"/>
<evidence type="ECO:0000256" key="9">
    <source>
        <dbReference type="SAM" id="Phobius"/>
    </source>
</evidence>
<gene>
    <name evidence="11" type="ORF">CVV64_15380</name>
</gene>
<evidence type="ECO:0000256" key="5">
    <source>
        <dbReference type="ARBA" id="ARBA00022741"/>
    </source>
</evidence>
<dbReference type="AlphaFoldDB" id="A0A2N1PLJ2"/>
<comment type="caution">
    <text evidence="11">The sequence shown here is derived from an EMBL/GenBank/DDBJ whole genome shotgun (WGS) entry which is preliminary data.</text>
</comment>
<evidence type="ECO:0000313" key="12">
    <source>
        <dbReference type="Proteomes" id="UP000233256"/>
    </source>
</evidence>
<dbReference type="CDD" id="cd00082">
    <property type="entry name" value="HisKA"/>
    <property type="match status" value="1"/>
</dbReference>
<keyword evidence="9" id="KW-0812">Transmembrane</keyword>
<dbReference type="SMART" id="SM00387">
    <property type="entry name" value="HATPase_c"/>
    <property type="match status" value="1"/>
</dbReference>
<dbReference type="InterPro" id="IPR035965">
    <property type="entry name" value="PAS-like_dom_sf"/>
</dbReference>
<dbReference type="SUPFAM" id="SSF47384">
    <property type="entry name" value="Homodimeric domain of signal transducing histidine kinase"/>
    <property type="match status" value="1"/>
</dbReference>
<dbReference type="SUPFAM" id="SSF55874">
    <property type="entry name" value="ATPase domain of HSP90 chaperone/DNA topoisomerase II/histidine kinase"/>
    <property type="match status" value="1"/>
</dbReference>
<evidence type="ECO:0000256" key="8">
    <source>
        <dbReference type="ARBA" id="ARBA00023012"/>
    </source>
</evidence>
<dbReference type="PANTHER" id="PTHR43065">
    <property type="entry name" value="SENSOR HISTIDINE KINASE"/>
    <property type="match status" value="1"/>
</dbReference>
<keyword evidence="4" id="KW-0808">Transferase</keyword>
<evidence type="ECO:0000256" key="6">
    <source>
        <dbReference type="ARBA" id="ARBA00022777"/>
    </source>
</evidence>
<dbReference type="Pfam" id="PF02518">
    <property type="entry name" value="HATPase_c"/>
    <property type="match status" value="1"/>
</dbReference>
<dbReference type="EC" id="2.7.13.3" evidence="2"/>
<dbReference type="PRINTS" id="PR00344">
    <property type="entry name" value="BCTRLSENSOR"/>
</dbReference>
<protein>
    <recommendedName>
        <fullName evidence="2">histidine kinase</fullName>
        <ecNumber evidence="2">2.7.13.3</ecNumber>
    </recommendedName>
</protein>
<keyword evidence="3" id="KW-0597">Phosphoprotein</keyword>
<evidence type="ECO:0000256" key="4">
    <source>
        <dbReference type="ARBA" id="ARBA00022679"/>
    </source>
</evidence>
<keyword evidence="9" id="KW-1133">Transmembrane helix</keyword>
<dbReference type="InterPro" id="IPR004358">
    <property type="entry name" value="Sig_transdc_His_kin-like_C"/>
</dbReference>
<dbReference type="PANTHER" id="PTHR43065:SF10">
    <property type="entry name" value="PEROXIDE STRESS-ACTIVATED HISTIDINE KINASE MAK3"/>
    <property type="match status" value="1"/>
</dbReference>
<reference evidence="11 12" key="1">
    <citation type="journal article" date="2017" name="ISME J.">
        <title>Potential for microbial H2 and metal transformations associated with novel bacteria and archaea in deep terrestrial subsurface sediments.</title>
        <authorList>
            <person name="Hernsdorf A.W."/>
            <person name="Amano Y."/>
            <person name="Miyakawa K."/>
            <person name="Ise K."/>
            <person name="Suzuki Y."/>
            <person name="Anantharaman K."/>
            <person name="Probst A."/>
            <person name="Burstein D."/>
            <person name="Thomas B.C."/>
            <person name="Banfield J.F."/>
        </authorList>
    </citation>
    <scope>NUCLEOTIDE SEQUENCE [LARGE SCALE GENOMIC DNA]</scope>
    <source>
        <strain evidence="11">HGW-Wallbacteria-1</strain>
    </source>
</reference>
<keyword evidence="8" id="KW-0902">Two-component regulatory system</keyword>
<feature type="transmembrane region" description="Helical" evidence="9">
    <location>
        <begin position="226"/>
        <end position="247"/>
    </location>
</feature>
<dbReference type="EMBL" id="PGXC01000023">
    <property type="protein sequence ID" value="PKK89189.1"/>
    <property type="molecule type" value="Genomic_DNA"/>
</dbReference>
<keyword evidence="7" id="KW-0067">ATP-binding</keyword>
<organism evidence="11 12">
    <name type="scientific">Candidatus Wallbacteria bacterium HGW-Wallbacteria-1</name>
    <dbReference type="NCBI Taxonomy" id="2013854"/>
    <lineage>
        <taxon>Bacteria</taxon>
        <taxon>Candidatus Walliibacteriota</taxon>
    </lineage>
</organism>
<dbReference type="InterPro" id="IPR003661">
    <property type="entry name" value="HisK_dim/P_dom"/>
</dbReference>
<dbReference type="Pfam" id="PF00512">
    <property type="entry name" value="HisKA"/>
    <property type="match status" value="1"/>
</dbReference>
<dbReference type="SMART" id="SM00388">
    <property type="entry name" value="HisKA"/>
    <property type="match status" value="1"/>
</dbReference>
<keyword evidence="9" id="KW-0472">Membrane</keyword>
<dbReference type="PROSITE" id="PS50109">
    <property type="entry name" value="HIS_KIN"/>
    <property type="match status" value="1"/>
</dbReference>
<dbReference type="Gene3D" id="1.10.287.130">
    <property type="match status" value="1"/>
</dbReference>
<dbReference type="GO" id="GO:0005524">
    <property type="term" value="F:ATP binding"/>
    <property type="evidence" value="ECO:0007669"/>
    <property type="project" value="UniProtKB-KW"/>
</dbReference>
<accession>A0A2N1PLJ2</accession>
<evidence type="ECO:0000256" key="3">
    <source>
        <dbReference type="ARBA" id="ARBA00022553"/>
    </source>
</evidence>
<dbReference type="Proteomes" id="UP000233256">
    <property type="component" value="Unassembled WGS sequence"/>
</dbReference>
<name>A0A2N1PLJ2_9BACT</name>
<dbReference type="Gene3D" id="3.30.565.10">
    <property type="entry name" value="Histidine kinase-like ATPase, C-terminal domain"/>
    <property type="match status" value="1"/>
</dbReference>
<dbReference type="InterPro" id="IPR003594">
    <property type="entry name" value="HATPase_dom"/>
</dbReference>
<keyword evidence="6" id="KW-0418">Kinase</keyword>
<dbReference type="SUPFAM" id="SSF55785">
    <property type="entry name" value="PYP-like sensor domain (PAS domain)"/>
    <property type="match status" value="1"/>
</dbReference>
<dbReference type="InterPro" id="IPR036890">
    <property type="entry name" value="HATPase_C_sf"/>
</dbReference>
<evidence type="ECO:0000256" key="2">
    <source>
        <dbReference type="ARBA" id="ARBA00012438"/>
    </source>
</evidence>
<evidence type="ECO:0000256" key="7">
    <source>
        <dbReference type="ARBA" id="ARBA00022840"/>
    </source>
</evidence>
<dbReference type="Gene3D" id="3.30.450.20">
    <property type="entry name" value="PAS domain"/>
    <property type="match status" value="1"/>
</dbReference>
<evidence type="ECO:0000313" key="11">
    <source>
        <dbReference type="EMBL" id="PKK89189.1"/>
    </source>
</evidence>
<keyword evidence="5" id="KW-0547">Nucleotide-binding</keyword>
<sequence length="697" mass="75537">MRSTLGFVLAVSLIYAASVFLLFSPLRNLGHRESALAGIQETIRVLSTETAHEVITKERILLTGNPSIMSRAWAREARVRELIRELSLSGAQTEIHEQLKQLSLVRVRFETVFREIAMLLTGTAANGTAANGMATNGMVNGVAAGVGMDNSAVNSSSGATLETGIAVKNELSRTPNLSQSSVSDHVAAFSLLSDRIFDIIGLLESIASQGRLQILRERAVKFNGSLRGLSIATLFFLILMTGLAYMIQSIHSGVFQGINLEVDKLREVQGSNRMSGMDDAPSGKVRTFINDLLDMVEFGKRERDAFTGRIRDAVLEAEMRLQADLSRLEEISREKGYVAEYYEGIVSSITDGLIVVEPDGMIVSSNRVALDTFGSDTVNEGINIREVFPGMDKDFDEALDEIAAGRSSRINRIRLFLNGGEGRFYSLKFYPSHGRGKQSVVGAAVVIEDISNLVVLENRVARSERLAALGQLSAGVAHEIKNPLAGMQVAIELALEKIENQLAQKEQSEQREPTIMDGIAMGTLIDVQKEIVRLDGIVDSLLDFARPASREGFSDAAEVVARALRFMDSSFCSASVNVAESIKGPCLCHVDETRLSQVILNLLVNAMEAMDRGGTITVDVQTVEKEILISVSDTGCGLAPEQLSRIFDPFFTTKSGGTGLGLSISYNIMRDVGGHISVESDVGNGSRFTVRIPGHNG</sequence>
<dbReference type="InterPro" id="IPR005467">
    <property type="entry name" value="His_kinase_dom"/>
</dbReference>
<comment type="catalytic activity">
    <reaction evidence="1">
        <text>ATP + protein L-histidine = ADP + protein N-phospho-L-histidine.</text>
        <dbReference type="EC" id="2.7.13.3"/>
    </reaction>
</comment>
<dbReference type="InterPro" id="IPR036097">
    <property type="entry name" value="HisK_dim/P_sf"/>
</dbReference>
<feature type="transmembrane region" description="Helical" evidence="9">
    <location>
        <begin position="6"/>
        <end position="23"/>
    </location>
</feature>
<feature type="domain" description="Histidine kinase" evidence="10">
    <location>
        <begin position="475"/>
        <end position="696"/>
    </location>
</feature>
<evidence type="ECO:0000256" key="1">
    <source>
        <dbReference type="ARBA" id="ARBA00000085"/>
    </source>
</evidence>